<keyword evidence="9" id="KW-0234">DNA repair</keyword>
<dbReference type="Pfam" id="PF00580">
    <property type="entry name" value="UvrD-helicase"/>
    <property type="match status" value="1"/>
</dbReference>
<feature type="binding site" evidence="15">
    <location>
        <begin position="25"/>
        <end position="32"/>
    </location>
    <ligand>
        <name>ATP</name>
        <dbReference type="ChEBI" id="CHEBI:30616"/>
    </ligand>
</feature>
<dbReference type="GO" id="GO:0000725">
    <property type="term" value="P:recombinational repair"/>
    <property type="evidence" value="ECO:0007669"/>
    <property type="project" value="TreeGrafter"/>
</dbReference>
<feature type="region of interest" description="Disordered" evidence="16">
    <location>
        <begin position="908"/>
        <end position="934"/>
    </location>
</feature>
<dbReference type="InterPro" id="IPR000212">
    <property type="entry name" value="DNA_helicase_UvrD/REP"/>
</dbReference>
<evidence type="ECO:0000256" key="14">
    <source>
        <dbReference type="ARBA" id="ARBA00048988"/>
    </source>
</evidence>
<keyword evidence="3" id="KW-0227">DNA damage</keyword>
<evidence type="ECO:0000256" key="5">
    <source>
        <dbReference type="ARBA" id="ARBA00022806"/>
    </source>
</evidence>
<dbReference type="InterPro" id="IPR014017">
    <property type="entry name" value="DNA_helicase_UvrD-like_C"/>
</dbReference>
<evidence type="ECO:0000256" key="4">
    <source>
        <dbReference type="ARBA" id="ARBA00022801"/>
    </source>
</evidence>
<dbReference type="InterPro" id="IPR014016">
    <property type="entry name" value="UvrD-like_ATP-bd"/>
</dbReference>
<dbReference type="GO" id="GO:0005829">
    <property type="term" value="C:cytosol"/>
    <property type="evidence" value="ECO:0007669"/>
    <property type="project" value="TreeGrafter"/>
</dbReference>
<dbReference type="InterPro" id="IPR027417">
    <property type="entry name" value="P-loop_NTPase"/>
</dbReference>
<dbReference type="GO" id="GO:0005524">
    <property type="term" value="F:ATP binding"/>
    <property type="evidence" value="ECO:0007669"/>
    <property type="project" value="UniProtKB-UniRule"/>
</dbReference>
<evidence type="ECO:0000256" key="6">
    <source>
        <dbReference type="ARBA" id="ARBA00022839"/>
    </source>
</evidence>
<dbReference type="GO" id="GO:0043138">
    <property type="term" value="F:3'-5' DNA helicase activity"/>
    <property type="evidence" value="ECO:0007669"/>
    <property type="project" value="UniProtKB-EC"/>
</dbReference>
<evidence type="ECO:0000256" key="10">
    <source>
        <dbReference type="ARBA" id="ARBA00023235"/>
    </source>
</evidence>
<evidence type="ECO:0000256" key="9">
    <source>
        <dbReference type="ARBA" id="ARBA00023204"/>
    </source>
</evidence>
<comment type="caution">
    <text evidence="19">The sequence shown here is derived from an EMBL/GenBank/DDBJ whole genome shotgun (WGS) entry which is preliminary data.</text>
</comment>
<dbReference type="Gene3D" id="1.10.486.10">
    <property type="entry name" value="PCRA, domain 4"/>
    <property type="match status" value="1"/>
</dbReference>
<dbReference type="PANTHER" id="PTHR11070">
    <property type="entry name" value="UVRD / RECB / PCRA DNA HELICASE FAMILY MEMBER"/>
    <property type="match status" value="1"/>
</dbReference>
<keyword evidence="10" id="KW-0413">Isomerase</keyword>
<dbReference type="PANTHER" id="PTHR11070:SF2">
    <property type="entry name" value="ATP-DEPENDENT DNA HELICASE SRS2"/>
    <property type="match status" value="1"/>
</dbReference>
<evidence type="ECO:0000313" key="19">
    <source>
        <dbReference type="EMBL" id="MSU89431.1"/>
    </source>
</evidence>
<dbReference type="SUPFAM" id="SSF52540">
    <property type="entry name" value="P-loop containing nucleoside triphosphate hydrolases"/>
    <property type="match status" value="1"/>
</dbReference>
<comment type="catalytic activity">
    <reaction evidence="14">
        <text>ATP + H2O = ADP + phosphate + H(+)</text>
        <dbReference type="Rhea" id="RHEA:13065"/>
        <dbReference type="ChEBI" id="CHEBI:15377"/>
        <dbReference type="ChEBI" id="CHEBI:15378"/>
        <dbReference type="ChEBI" id="CHEBI:30616"/>
        <dbReference type="ChEBI" id="CHEBI:43474"/>
        <dbReference type="ChEBI" id="CHEBI:456216"/>
        <dbReference type="EC" id="5.6.2.4"/>
    </reaction>
</comment>
<dbReference type="Pfam" id="PF13361">
    <property type="entry name" value="UvrD_C"/>
    <property type="match status" value="1"/>
</dbReference>
<protein>
    <recommendedName>
        <fullName evidence="12">DNA 3'-5' helicase</fullName>
        <ecNumber evidence="12">5.6.2.4</ecNumber>
    </recommendedName>
    <alternativeName>
        <fullName evidence="13">DNA 3'-5' helicase II</fullName>
    </alternativeName>
</protein>
<evidence type="ECO:0000256" key="12">
    <source>
        <dbReference type="ARBA" id="ARBA00034808"/>
    </source>
</evidence>
<evidence type="ECO:0000256" key="3">
    <source>
        <dbReference type="ARBA" id="ARBA00022763"/>
    </source>
</evidence>
<feature type="domain" description="UvrD-like helicase C-terminal" evidence="18">
    <location>
        <begin position="482"/>
        <end position="761"/>
    </location>
</feature>
<dbReference type="PROSITE" id="PS51198">
    <property type="entry name" value="UVRD_HELICASE_ATP_BIND"/>
    <property type="match status" value="1"/>
</dbReference>
<dbReference type="InterPro" id="IPR011604">
    <property type="entry name" value="PDDEXK-like_dom_sf"/>
</dbReference>
<dbReference type="Pfam" id="PF12705">
    <property type="entry name" value="PDDEXK_1"/>
    <property type="match status" value="1"/>
</dbReference>
<evidence type="ECO:0000259" key="17">
    <source>
        <dbReference type="PROSITE" id="PS51198"/>
    </source>
</evidence>
<dbReference type="RefSeq" id="WP_154445918.1">
    <property type="nucleotide sequence ID" value="NZ_WIND01000004.1"/>
</dbReference>
<keyword evidence="4 15" id="KW-0378">Hydrolase</keyword>
<dbReference type="InterPro" id="IPR038726">
    <property type="entry name" value="PDDEXK_AddAB-type"/>
</dbReference>
<dbReference type="NCBIfam" id="TIGR02784">
    <property type="entry name" value="addA_alphas"/>
    <property type="match status" value="1"/>
</dbReference>
<dbReference type="EC" id="5.6.2.4" evidence="12"/>
<dbReference type="GO" id="GO:0003677">
    <property type="term" value="F:DNA binding"/>
    <property type="evidence" value="ECO:0007669"/>
    <property type="project" value="UniProtKB-KW"/>
</dbReference>
<dbReference type="PROSITE" id="PS51217">
    <property type="entry name" value="UVRD_HELICASE_CTER"/>
    <property type="match status" value="1"/>
</dbReference>
<sequence>MSGRDAATEAQVRAARPDASSWVAANAGSGKTRVLTDRVARLLLRGTDPRRILCLTFTKAAAGEMQNRLFARLGKWAMLDDAALRAELHQLDESARGISDRDLAAARTLFARALETPGGLKIQTIHAFCEALLRRFPLEAGVSPQFEVLEDRRGLQLRQTLLEELAEDPASGFAALAPHILSLEFAIDGLLRDILKHRRRFAHQPASPAIAAAFGLGDPPPAPLHGIAAARLEALLSALSAAGGKSDRNAHAALVALRKGEDPAGDLVCAGFLKKDGTPLKTMCTAATSKALAEAPALLARIADALVALRDHARTVRAVDCARALTRFARAYIAAHDARKQALGALDFDDLIEKALALLTRSDAAEWIRYRLDGGIEHVLVDEAQDTSRTQWAVIDALTREFFAGEGAHQRARTVFVVGDEKQSIYSFQGAEPREFGLQRKRYADALHDVELELQECALLHSFRSAPPILRLVDAVFDGRAPAQGGAAEHVPFHDARPGRVELLPFLTPDEPGAPEPWYLPVDQPKAADPRLALARQLALRVRDLLAAGRPLPGTGRPVAAGDILFLVRGRGTLFGALISELKAAGVPVAGADRLKIAEVLAVRDLLSLLRAVATDADDLALAEAMRSPLMALSEADLFRLAHGRTGTLARALRARRADFPQAWALWEDLRNRADFLRPYEMLQRILVRHGGRARIRARMGAEADEAVAALLDLALDYERVEPPTLTGFLDWMGSGDPEVKRQLDSRAGEVRVMTVHGAKGLEAPVVILPETDVPRGNRAGGAPLRALGPGVAALAGTRAERPPALQAAEDVRAAQEAEERWRLLYVALTRAERWLIVAGAGPKQPDDPDKAWYAAVAQAMDRLGAGETADGARVLAEHWDEGPSAAVAAVADAPAAEPLPAWATIAAAPPPAPETPLAPSRDGGEHEADPDLPAGALTADEARARGLHLHLLLEHLPHAAPEARAARAAALLPDLDAPARAALLAEAEALLADPALAWIFAPGALAEVPLTGRLASLGGRKLRGQIDRLIVTPETVWAIDFKTDASPPPPGAPLPPAYAGQLALYALALAEIYPGRPVRAAVLWTGARRLTELDHDAVTAIRRTHAAY</sequence>
<dbReference type="InterPro" id="IPR011335">
    <property type="entry name" value="Restrct_endonuc-II-like"/>
</dbReference>
<dbReference type="Gene3D" id="3.40.50.300">
    <property type="entry name" value="P-loop containing nucleotide triphosphate hydrolases"/>
    <property type="match status" value="4"/>
</dbReference>
<dbReference type="EMBL" id="WIND01000004">
    <property type="protein sequence ID" value="MSU89431.1"/>
    <property type="molecule type" value="Genomic_DNA"/>
</dbReference>
<dbReference type="GO" id="GO:0033202">
    <property type="term" value="C:DNA helicase complex"/>
    <property type="evidence" value="ECO:0007669"/>
    <property type="project" value="TreeGrafter"/>
</dbReference>
<keyword evidence="1" id="KW-0540">Nuclease</keyword>
<evidence type="ECO:0000256" key="2">
    <source>
        <dbReference type="ARBA" id="ARBA00022741"/>
    </source>
</evidence>
<keyword evidence="2 15" id="KW-0547">Nucleotide-binding</keyword>
<reference evidence="19 20" key="1">
    <citation type="submission" date="2019-10" db="EMBL/GenBank/DDBJ databases">
        <title>Cognatihalovulum marinum gen. nov. sp. nov., a new member of the family Rhodobacteraceae isolated from deep seawater of the Northwest Indian Ocean.</title>
        <authorList>
            <person name="Ruan C."/>
            <person name="Wang J."/>
            <person name="Zheng X."/>
            <person name="Song L."/>
            <person name="Zhu Y."/>
            <person name="Huang Y."/>
            <person name="Lu Z."/>
            <person name="Du W."/>
            <person name="Huang L."/>
            <person name="Dai X."/>
        </authorList>
    </citation>
    <scope>NUCLEOTIDE SEQUENCE [LARGE SCALE GENOMIC DNA]</scope>
    <source>
        <strain evidence="19 20">2CG4</strain>
    </source>
</reference>
<dbReference type="SUPFAM" id="SSF52980">
    <property type="entry name" value="Restriction endonuclease-like"/>
    <property type="match status" value="1"/>
</dbReference>
<keyword evidence="8" id="KW-0238">DNA-binding</keyword>
<evidence type="ECO:0000259" key="18">
    <source>
        <dbReference type="PROSITE" id="PS51217"/>
    </source>
</evidence>
<evidence type="ECO:0000256" key="1">
    <source>
        <dbReference type="ARBA" id="ARBA00022722"/>
    </source>
</evidence>
<proteinExistence type="predicted"/>
<evidence type="ECO:0000256" key="7">
    <source>
        <dbReference type="ARBA" id="ARBA00022840"/>
    </source>
</evidence>
<evidence type="ECO:0000256" key="11">
    <source>
        <dbReference type="ARBA" id="ARBA00034617"/>
    </source>
</evidence>
<gene>
    <name evidence="19" type="primary">addA</name>
    <name evidence="19" type="ORF">GE300_07355</name>
</gene>
<accession>A0A6L5YYN8</accession>
<dbReference type="Proteomes" id="UP000474957">
    <property type="component" value="Unassembled WGS sequence"/>
</dbReference>
<dbReference type="Gene3D" id="3.90.320.10">
    <property type="match status" value="1"/>
</dbReference>
<feature type="domain" description="UvrD-like helicase ATP-binding" evidence="17">
    <location>
        <begin position="4"/>
        <end position="466"/>
    </location>
</feature>
<evidence type="ECO:0000256" key="16">
    <source>
        <dbReference type="SAM" id="MobiDB-lite"/>
    </source>
</evidence>
<evidence type="ECO:0000256" key="8">
    <source>
        <dbReference type="ARBA" id="ARBA00023125"/>
    </source>
</evidence>
<keyword evidence="6" id="KW-0269">Exonuclease</keyword>
<keyword evidence="20" id="KW-1185">Reference proteome</keyword>
<evidence type="ECO:0000313" key="20">
    <source>
        <dbReference type="Proteomes" id="UP000474957"/>
    </source>
</evidence>
<dbReference type="GO" id="GO:0004527">
    <property type="term" value="F:exonuclease activity"/>
    <property type="evidence" value="ECO:0007669"/>
    <property type="project" value="UniProtKB-KW"/>
</dbReference>
<evidence type="ECO:0000256" key="13">
    <source>
        <dbReference type="ARBA" id="ARBA00034923"/>
    </source>
</evidence>
<keyword evidence="7 15" id="KW-0067">ATP-binding</keyword>
<name>A0A6L5YYN8_9RHOB</name>
<dbReference type="AlphaFoldDB" id="A0A6L5YYN8"/>
<evidence type="ECO:0000256" key="15">
    <source>
        <dbReference type="PROSITE-ProRule" id="PRU00560"/>
    </source>
</evidence>
<dbReference type="InterPro" id="IPR014151">
    <property type="entry name" value="DNA_helicase_AddA"/>
</dbReference>
<keyword evidence="5 15" id="KW-0347">Helicase</keyword>
<organism evidence="19 20">
    <name type="scientific">Halovulum marinum</name>
    <dbReference type="NCBI Taxonomy" id="2662447"/>
    <lineage>
        <taxon>Bacteria</taxon>
        <taxon>Pseudomonadati</taxon>
        <taxon>Pseudomonadota</taxon>
        <taxon>Alphaproteobacteria</taxon>
        <taxon>Rhodobacterales</taxon>
        <taxon>Paracoccaceae</taxon>
        <taxon>Halovulum</taxon>
    </lineage>
</organism>
<comment type="catalytic activity">
    <reaction evidence="11">
        <text>Couples ATP hydrolysis with the unwinding of duplex DNA by translocating in the 3'-5' direction.</text>
        <dbReference type="EC" id="5.6.2.4"/>
    </reaction>
</comment>